<name>A0AA41UDH1_9HYPH</name>
<dbReference type="AlphaFoldDB" id="A0AA41UDH1"/>
<dbReference type="PANTHER" id="PTHR11496:SF102">
    <property type="entry name" value="ALCOHOL DEHYDROGENASE 4"/>
    <property type="match status" value="1"/>
</dbReference>
<dbReference type="FunFam" id="3.40.50.1970:FF:000003">
    <property type="entry name" value="Alcohol dehydrogenase, iron-containing"/>
    <property type="match status" value="1"/>
</dbReference>
<dbReference type="InterPro" id="IPR056798">
    <property type="entry name" value="ADH_Fe_C"/>
</dbReference>
<gene>
    <name evidence="7" type="ORF">ML536_10905</name>
</gene>
<dbReference type="Pfam" id="PF25137">
    <property type="entry name" value="ADH_Fe_C"/>
    <property type="match status" value="1"/>
</dbReference>
<evidence type="ECO:0000313" key="7">
    <source>
        <dbReference type="EMBL" id="MCI0127334.1"/>
    </source>
</evidence>
<evidence type="ECO:0000259" key="5">
    <source>
        <dbReference type="Pfam" id="PF00465"/>
    </source>
</evidence>
<reference evidence="7" key="1">
    <citation type="submission" date="2022-03" db="EMBL/GenBank/DDBJ databases">
        <title>The complete genome sequence of a Methyloterrigena soli.</title>
        <authorList>
            <person name="Zi Z."/>
        </authorList>
    </citation>
    <scope>NUCLEOTIDE SEQUENCE</scope>
    <source>
        <strain evidence="7">M48</strain>
    </source>
</reference>
<evidence type="ECO:0000256" key="4">
    <source>
        <dbReference type="ARBA" id="ARBA00049243"/>
    </source>
</evidence>
<evidence type="ECO:0000256" key="1">
    <source>
        <dbReference type="ARBA" id="ARBA00001962"/>
    </source>
</evidence>
<dbReference type="EMBL" id="JALAZD010000001">
    <property type="protein sequence ID" value="MCI0127334.1"/>
    <property type="molecule type" value="Genomic_DNA"/>
</dbReference>
<keyword evidence="8" id="KW-1185">Reference proteome</keyword>
<dbReference type="PANTHER" id="PTHR11496">
    <property type="entry name" value="ALCOHOL DEHYDROGENASE"/>
    <property type="match status" value="1"/>
</dbReference>
<protein>
    <submittedName>
        <fullName evidence="7">Iron-containing alcohol dehydrogenase</fullName>
    </submittedName>
</protein>
<proteinExistence type="inferred from homology"/>
<dbReference type="GO" id="GO:0004022">
    <property type="term" value="F:alcohol dehydrogenase (NAD+) activity"/>
    <property type="evidence" value="ECO:0007669"/>
    <property type="project" value="UniProtKB-EC"/>
</dbReference>
<comment type="caution">
    <text evidence="7">The sequence shown here is derived from an EMBL/GenBank/DDBJ whole genome shotgun (WGS) entry which is preliminary data.</text>
</comment>
<dbReference type="SUPFAM" id="SSF56796">
    <property type="entry name" value="Dehydroquinate synthase-like"/>
    <property type="match status" value="1"/>
</dbReference>
<evidence type="ECO:0000256" key="2">
    <source>
        <dbReference type="ARBA" id="ARBA00007358"/>
    </source>
</evidence>
<dbReference type="Pfam" id="PF00465">
    <property type="entry name" value="Fe-ADH"/>
    <property type="match status" value="1"/>
</dbReference>
<sequence length="414" mass="42952">MSLFAAARAPRHVVFGRGQRAAVAGYARDLGNRALICTDERLGGSRELAELVDSLAVAGIESVVFDRTLPEVPLSSIDRCVEAGRAFGPDMVIGLGGGSCLDIAKAASLMLAHGGSIRDYYGEFKVPGPVLPIIAIPTTAGTGSEATPVAVVADTERTLKVGIASPHLIPHVAICDPELTYSAPSGLAAVAGADAMVHAIEAYTAIRRDPVPGITQEHVFLGKNAISDSYALLAIAHLGQSLERAVKDATDHEARDGVMFGALAAGMAFGVAGCSAAHAIQYPVGASTHTTHGAGVACLLPYAMEYNLPAATPEMARVADALGLPPTEGGQVERAYAAIDAIARLFGVIGIPKSLRLLGLREDKLGWVAEQSLGATRLVKNNPRQLDLEAMTTIVGTAFSGDRLGLRRQIALEA</sequence>
<dbReference type="Gene3D" id="1.20.1090.10">
    <property type="entry name" value="Dehydroquinate synthase-like - alpha domain"/>
    <property type="match status" value="1"/>
</dbReference>
<feature type="domain" description="Alcohol dehydrogenase iron-type/glycerol dehydrogenase GldA" evidence="5">
    <location>
        <begin position="10"/>
        <end position="177"/>
    </location>
</feature>
<comment type="cofactor">
    <cofactor evidence="1">
        <name>Fe cation</name>
        <dbReference type="ChEBI" id="CHEBI:24875"/>
    </cofactor>
</comment>
<accession>A0AA41UDH1</accession>
<feature type="domain" description="Fe-containing alcohol dehydrogenase-like C-terminal" evidence="6">
    <location>
        <begin position="189"/>
        <end position="398"/>
    </location>
</feature>
<comment type="similarity">
    <text evidence="2">Belongs to the iron-containing alcohol dehydrogenase family.</text>
</comment>
<dbReference type="Proteomes" id="UP001156140">
    <property type="component" value="Unassembled WGS sequence"/>
</dbReference>
<dbReference type="GO" id="GO:0046872">
    <property type="term" value="F:metal ion binding"/>
    <property type="evidence" value="ECO:0007669"/>
    <property type="project" value="InterPro"/>
</dbReference>
<evidence type="ECO:0000259" key="6">
    <source>
        <dbReference type="Pfam" id="PF25137"/>
    </source>
</evidence>
<evidence type="ECO:0000313" key="8">
    <source>
        <dbReference type="Proteomes" id="UP001156140"/>
    </source>
</evidence>
<evidence type="ECO:0000256" key="3">
    <source>
        <dbReference type="ARBA" id="ARBA00023002"/>
    </source>
</evidence>
<dbReference type="InterPro" id="IPR001670">
    <property type="entry name" value="ADH_Fe/GldA"/>
</dbReference>
<dbReference type="InterPro" id="IPR039697">
    <property type="entry name" value="Alcohol_dehydrogenase_Fe"/>
</dbReference>
<keyword evidence="3" id="KW-0560">Oxidoreductase</keyword>
<organism evidence="7 8">
    <name type="scientific">Paradevosia shaoguanensis</name>
    <dbReference type="NCBI Taxonomy" id="1335043"/>
    <lineage>
        <taxon>Bacteria</taxon>
        <taxon>Pseudomonadati</taxon>
        <taxon>Pseudomonadota</taxon>
        <taxon>Alphaproteobacteria</taxon>
        <taxon>Hyphomicrobiales</taxon>
        <taxon>Devosiaceae</taxon>
        <taxon>Paradevosia</taxon>
    </lineage>
</organism>
<dbReference type="RefSeq" id="WP_281735891.1">
    <property type="nucleotide sequence ID" value="NZ_JAKETQ010000001.1"/>
</dbReference>
<comment type="catalytic activity">
    <reaction evidence="4">
        <text>a primary alcohol + NAD(+) = an aldehyde + NADH + H(+)</text>
        <dbReference type="Rhea" id="RHEA:10736"/>
        <dbReference type="ChEBI" id="CHEBI:15378"/>
        <dbReference type="ChEBI" id="CHEBI:15734"/>
        <dbReference type="ChEBI" id="CHEBI:17478"/>
        <dbReference type="ChEBI" id="CHEBI:57540"/>
        <dbReference type="ChEBI" id="CHEBI:57945"/>
        <dbReference type="EC" id="1.1.1.1"/>
    </reaction>
</comment>
<dbReference type="Gene3D" id="3.40.50.1970">
    <property type="match status" value="1"/>
</dbReference>
<dbReference type="CDD" id="cd08191">
    <property type="entry name" value="Fe-ADH-like"/>
    <property type="match status" value="1"/>
</dbReference>